<dbReference type="Gene3D" id="3.40.630.30">
    <property type="match status" value="2"/>
</dbReference>
<comment type="similarity">
    <text evidence="1">Belongs to the FemABX family.</text>
</comment>
<dbReference type="Pfam" id="PF02388">
    <property type="entry name" value="FemAB"/>
    <property type="match status" value="1"/>
</dbReference>
<evidence type="ECO:0000256" key="3">
    <source>
        <dbReference type="ARBA" id="ARBA00022679"/>
    </source>
</evidence>
<dbReference type="RefSeq" id="WP_154460674.1">
    <property type="nucleotide sequence ID" value="NZ_VUMM01000015.1"/>
</dbReference>
<dbReference type="SUPFAM" id="SSF55729">
    <property type="entry name" value="Acyl-CoA N-acyltransferases (Nat)"/>
    <property type="match status" value="2"/>
</dbReference>
<comment type="caution">
    <text evidence="8">The sequence shown here is derived from an EMBL/GenBank/DDBJ whole genome shotgun (WGS) entry which is preliminary data.</text>
</comment>
<keyword evidence="5" id="KW-0573">Peptidoglycan synthesis</keyword>
<evidence type="ECO:0000256" key="7">
    <source>
        <dbReference type="ARBA" id="ARBA00023316"/>
    </source>
</evidence>
<protein>
    <submittedName>
        <fullName evidence="8">Aminoacyltransferase</fullName>
    </submittedName>
</protein>
<name>A0A7X2T3U0_9FIRM</name>
<dbReference type="InterPro" id="IPR003447">
    <property type="entry name" value="FEMABX"/>
</dbReference>
<evidence type="ECO:0000313" key="8">
    <source>
        <dbReference type="EMBL" id="MSS01939.1"/>
    </source>
</evidence>
<evidence type="ECO:0000256" key="4">
    <source>
        <dbReference type="ARBA" id="ARBA00022960"/>
    </source>
</evidence>
<dbReference type="GO" id="GO:0071555">
    <property type="term" value="P:cell wall organization"/>
    <property type="evidence" value="ECO:0007669"/>
    <property type="project" value="UniProtKB-KW"/>
</dbReference>
<dbReference type="PANTHER" id="PTHR36174">
    <property type="entry name" value="LIPID II:GLYCINE GLYCYLTRANSFERASE"/>
    <property type="match status" value="1"/>
</dbReference>
<dbReference type="EMBL" id="VUMM01000015">
    <property type="protein sequence ID" value="MSS01939.1"/>
    <property type="molecule type" value="Genomic_DNA"/>
</dbReference>
<evidence type="ECO:0000313" key="9">
    <source>
        <dbReference type="Proteomes" id="UP000470082"/>
    </source>
</evidence>
<dbReference type="InterPro" id="IPR050644">
    <property type="entry name" value="PG_Glycine_Bridge_Synth"/>
</dbReference>
<keyword evidence="6 8" id="KW-0012">Acyltransferase</keyword>
<keyword evidence="9" id="KW-1185">Reference proteome</keyword>
<dbReference type="GO" id="GO:0016755">
    <property type="term" value="F:aminoacyltransferase activity"/>
    <property type="evidence" value="ECO:0007669"/>
    <property type="project" value="InterPro"/>
</dbReference>
<dbReference type="PANTHER" id="PTHR36174:SF2">
    <property type="entry name" value="AMINOACYLTRANSFERASE FEMA"/>
    <property type="match status" value="1"/>
</dbReference>
<keyword evidence="3 8" id="KW-0808">Transferase</keyword>
<dbReference type="AlphaFoldDB" id="A0A7X2T3U0"/>
<evidence type="ECO:0000256" key="6">
    <source>
        <dbReference type="ARBA" id="ARBA00023315"/>
    </source>
</evidence>
<dbReference type="PROSITE" id="PS51191">
    <property type="entry name" value="FEMABX"/>
    <property type="match status" value="1"/>
</dbReference>
<dbReference type="GO" id="GO:0009252">
    <property type="term" value="P:peptidoglycan biosynthetic process"/>
    <property type="evidence" value="ECO:0007669"/>
    <property type="project" value="UniProtKB-KW"/>
</dbReference>
<sequence length="394" mass="47166">MLFKELSKDEFQQFSNAYPNNNFWQTTNMAQMRENRGYSTSYVGIIDQNHIIAACMLSFVPIFRSYSYCKIMRGPLLDFTDLKLFDFFHHHLIPYLKKKKCLYLHMDPYIPYKERDIHGNIVENGYNFDYIFQHLLKTGYSHEGFTRGIDPLREPRWMYTIDTDSITKEQCLKRMERKAQRSIQHVIRYNIQIHEMDLNHLHIYKNVIRDTTLRRGFEFREDGYYENVYNSFNKDGYVQFLYAQMDMMDYIHSLEEDLQKNQNVISQSQKRLSQQESPKIRRKMDLAQQQVNQIIKKMEKGHQIIEEDGQNIILAAGLFFTYGQEVLCLMSGVYEKYMQYCSPYALHWHMLQYCIDHGFKRYNLYGISGIFDDSAEDYGVYLFKKGFNGNVIQP</sequence>
<evidence type="ECO:0000256" key="1">
    <source>
        <dbReference type="ARBA" id="ARBA00009943"/>
    </source>
</evidence>
<evidence type="ECO:0000256" key="5">
    <source>
        <dbReference type="ARBA" id="ARBA00022984"/>
    </source>
</evidence>
<dbReference type="GO" id="GO:0008360">
    <property type="term" value="P:regulation of cell shape"/>
    <property type="evidence" value="ECO:0007669"/>
    <property type="project" value="UniProtKB-KW"/>
</dbReference>
<evidence type="ECO:0000256" key="2">
    <source>
        <dbReference type="ARBA" id="ARBA00022490"/>
    </source>
</evidence>
<dbReference type="Gene3D" id="1.20.58.90">
    <property type="match status" value="1"/>
</dbReference>
<gene>
    <name evidence="8" type="ORF">FYJ50_07515</name>
</gene>
<reference evidence="8 9" key="1">
    <citation type="submission" date="2019-08" db="EMBL/GenBank/DDBJ databases">
        <title>In-depth cultivation of the pig gut microbiome towards novel bacterial diversity and tailored functional studies.</title>
        <authorList>
            <person name="Wylensek D."/>
            <person name="Hitch T.C.A."/>
            <person name="Clavel T."/>
        </authorList>
    </citation>
    <scope>NUCLEOTIDE SEQUENCE [LARGE SCALE GENOMIC DNA]</scope>
    <source>
        <strain evidence="8 9">LKV-178-WT-2G</strain>
    </source>
</reference>
<proteinExistence type="inferred from homology"/>
<keyword evidence="4" id="KW-0133">Cell shape</keyword>
<keyword evidence="7" id="KW-0961">Cell wall biogenesis/degradation</keyword>
<dbReference type="InterPro" id="IPR016181">
    <property type="entry name" value="Acyl_CoA_acyltransferase"/>
</dbReference>
<keyword evidence="2" id="KW-0963">Cytoplasm</keyword>
<organism evidence="8 9">
    <name type="scientific">Floccifex porci</name>
    <dbReference type="NCBI Taxonomy" id="2606629"/>
    <lineage>
        <taxon>Bacteria</taxon>
        <taxon>Bacillati</taxon>
        <taxon>Bacillota</taxon>
        <taxon>Erysipelotrichia</taxon>
        <taxon>Erysipelotrichales</taxon>
        <taxon>Erysipelotrichaceae</taxon>
        <taxon>Floccifex</taxon>
    </lineage>
</organism>
<dbReference type="Proteomes" id="UP000470082">
    <property type="component" value="Unassembled WGS sequence"/>
</dbReference>
<accession>A0A7X2T3U0</accession>